<keyword evidence="6" id="KW-0520">NAD</keyword>
<organism evidence="13 14">
    <name type="scientific">Aquisphaera giovannonii</name>
    <dbReference type="NCBI Taxonomy" id="406548"/>
    <lineage>
        <taxon>Bacteria</taxon>
        <taxon>Pseudomonadati</taxon>
        <taxon>Planctomycetota</taxon>
        <taxon>Planctomycetia</taxon>
        <taxon>Isosphaerales</taxon>
        <taxon>Isosphaeraceae</taxon>
        <taxon>Aquisphaera</taxon>
    </lineage>
</organism>
<evidence type="ECO:0000256" key="2">
    <source>
        <dbReference type="ARBA" id="ARBA00012943"/>
    </source>
</evidence>
<accession>A0A5B9WF52</accession>
<sequence length="392" mass="41056">MIVGVPREIYPGERRVALVPAAVPGLAKAGIEVVVEAGAGEAAGYPDDAFRAKGARVLAGRGEVFGAADVVVQVLCHGANDRNGDADLPLLREGQALIGFLRPFGSLGAVEAIAARGVASFSVELMPRITRAQSMDALSSMASIAGYKAVLLAADSLPRFFPMLTTAAGTITPARLLVIGAGVAGLQAIATSRRLGAVTSAYDLRPAAKEQVQSLGARFVELPVEVKDAEDARGYAKAQDEEFYRRQRELLGRVVAESDVVVTTAVVPGKKAPVLVTGEMVAAMAPGSVIVDLAAERGGNCELTRPGEVAQAHGVTIIGLFNLAGTVPYHASQMYARNLSTFLLHLVKEGSLRIDPGDEITRDTLLTRGGEIVQPRVREFFSLPADAAEPRG</sequence>
<dbReference type="GO" id="GO:0050661">
    <property type="term" value="F:NADP binding"/>
    <property type="evidence" value="ECO:0007669"/>
    <property type="project" value="TreeGrafter"/>
</dbReference>
<keyword evidence="5" id="KW-1278">Translocase</keyword>
<gene>
    <name evidence="13" type="primary">pntAA</name>
    <name evidence="13" type="ORF">OJF2_78730</name>
</gene>
<keyword evidence="13" id="KW-0614">Plasmid</keyword>
<dbReference type="OrthoDB" id="9804592at2"/>
<dbReference type="AlphaFoldDB" id="A0A5B9WF52"/>
<reference evidence="13 14" key="1">
    <citation type="submission" date="2019-08" db="EMBL/GenBank/DDBJ databases">
        <title>Deep-cultivation of Planctomycetes and their phenomic and genomic characterization uncovers novel biology.</title>
        <authorList>
            <person name="Wiegand S."/>
            <person name="Jogler M."/>
            <person name="Boedeker C."/>
            <person name="Pinto D."/>
            <person name="Vollmers J."/>
            <person name="Rivas-Marin E."/>
            <person name="Kohn T."/>
            <person name="Peeters S.H."/>
            <person name="Heuer A."/>
            <person name="Rast P."/>
            <person name="Oberbeckmann S."/>
            <person name="Bunk B."/>
            <person name="Jeske O."/>
            <person name="Meyerdierks A."/>
            <person name="Storesund J.E."/>
            <person name="Kallscheuer N."/>
            <person name="Luecker S."/>
            <person name="Lage O.M."/>
            <person name="Pohl T."/>
            <person name="Merkel B.J."/>
            <person name="Hornburger P."/>
            <person name="Mueller R.-W."/>
            <person name="Bruemmer F."/>
            <person name="Labrenz M."/>
            <person name="Spormann A.M."/>
            <person name="Op den Camp H."/>
            <person name="Overmann J."/>
            <person name="Amann R."/>
            <person name="Jetten M.S.M."/>
            <person name="Mascher T."/>
            <person name="Medema M.H."/>
            <person name="Devos D.P."/>
            <person name="Kaster A.-K."/>
            <person name="Ovreas L."/>
            <person name="Rohde M."/>
            <person name="Galperin M.Y."/>
            <person name="Jogler C."/>
        </authorList>
    </citation>
    <scope>NUCLEOTIDE SEQUENCE [LARGE SCALE GENOMIC DNA]</scope>
    <source>
        <strain evidence="13 14">OJF2</strain>
        <plasmid evidence="14">pojf2_1</plasmid>
    </source>
</reference>
<name>A0A5B9WF52_9BACT</name>
<evidence type="ECO:0000256" key="6">
    <source>
        <dbReference type="ARBA" id="ARBA00023027"/>
    </source>
</evidence>
<evidence type="ECO:0000256" key="4">
    <source>
        <dbReference type="ARBA" id="ARBA00022857"/>
    </source>
</evidence>
<dbReference type="EMBL" id="CP042998">
    <property type="protein sequence ID" value="QEH39258.1"/>
    <property type="molecule type" value="Genomic_DNA"/>
</dbReference>
<dbReference type="InterPro" id="IPR007698">
    <property type="entry name" value="AlaDH/PNT_NAD(H)-bd"/>
</dbReference>
<keyword evidence="13" id="KW-0560">Oxidoreductase</keyword>
<dbReference type="NCBIfam" id="NF006942">
    <property type="entry name" value="PRK09424.1"/>
    <property type="match status" value="1"/>
</dbReference>
<dbReference type="KEGG" id="agv:OJF2_78730"/>
<dbReference type="InterPro" id="IPR036291">
    <property type="entry name" value="NAD(P)-bd_dom_sf"/>
</dbReference>
<dbReference type="SUPFAM" id="SSF51735">
    <property type="entry name" value="NAD(P)-binding Rossmann-fold domains"/>
    <property type="match status" value="1"/>
</dbReference>
<dbReference type="Proteomes" id="UP000324233">
    <property type="component" value="Plasmid pOJF2_1"/>
</dbReference>
<evidence type="ECO:0000313" key="13">
    <source>
        <dbReference type="EMBL" id="QEH39258.1"/>
    </source>
</evidence>
<evidence type="ECO:0000256" key="7">
    <source>
        <dbReference type="ARBA" id="ARBA00048202"/>
    </source>
</evidence>
<dbReference type="GO" id="GO:0005886">
    <property type="term" value="C:plasma membrane"/>
    <property type="evidence" value="ECO:0007669"/>
    <property type="project" value="TreeGrafter"/>
</dbReference>
<protein>
    <recommendedName>
        <fullName evidence="8">NAD(P) transhydrogenase subunit alpha part 1</fullName>
        <ecNumber evidence="2">7.1.1.1</ecNumber>
    </recommendedName>
    <alternativeName>
        <fullName evidence="10">Nicotinamide nucleotide transhydrogenase subunit alpha 1</fullName>
    </alternativeName>
    <alternativeName>
        <fullName evidence="9">Pyridine nucleotide transhydrogenase subunit alpha 1</fullName>
    </alternativeName>
</protein>
<evidence type="ECO:0000313" key="14">
    <source>
        <dbReference type="Proteomes" id="UP000324233"/>
    </source>
</evidence>
<dbReference type="GO" id="GO:0008750">
    <property type="term" value="F:proton-translocating NAD(P)+ transhydrogenase activity"/>
    <property type="evidence" value="ECO:0007669"/>
    <property type="project" value="UniProtKB-EC"/>
</dbReference>
<dbReference type="Pfam" id="PF05222">
    <property type="entry name" value="AlaDh_PNT_N"/>
    <property type="match status" value="1"/>
</dbReference>
<dbReference type="PANTHER" id="PTHR10160">
    <property type="entry name" value="NAD(P) TRANSHYDROGENASE"/>
    <property type="match status" value="1"/>
</dbReference>
<dbReference type="CDD" id="cd05304">
    <property type="entry name" value="Rubrum_tdh"/>
    <property type="match status" value="1"/>
</dbReference>
<dbReference type="InterPro" id="IPR007886">
    <property type="entry name" value="AlaDH/PNT_N"/>
</dbReference>
<comment type="catalytic activity">
    <reaction evidence="7">
        <text>NAD(+) + NADPH + H(+)(in) = NADH + NADP(+) + H(+)(out)</text>
        <dbReference type="Rhea" id="RHEA:47992"/>
        <dbReference type="ChEBI" id="CHEBI:15378"/>
        <dbReference type="ChEBI" id="CHEBI:57540"/>
        <dbReference type="ChEBI" id="CHEBI:57783"/>
        <dbReference type="ChEBI" id="CHEBI:57945"/>
        <dbReference type="ChEBI" id="CHEBI:58349"/>
        <dbReference type="EC" id="7.1.1.1"/>
    </reaction>
</comment>
<keyword evidence="3" id="KW-0547">Nucleotide-binding</keyword>
<dbReference type="Pfam" id="PF01262">
    <property type="entry name" value="AlaDh_PNT_C"/>
    <property type="match status" value="1"/>
</dbReference>
<evidence type="ECO:0000256" key="3">
    <source>
        <dbReference type="ARBA" id="ARBA00022741"/>
    </source>
</evidence>
<keyword evidence="14" id="KW-1185">Reference proteome</keyword>
<keyword evidence="4" id="KW-0521">NADP</keyword>
<evidence type="ECO:0000256" key="8">
    <source>
        <dbReference type="ARBA" id="ARBA00071353"/>
    </source>
</evidence>
<evidence type="ECO:0000259" key="11">
    <source>
        <dbReference type="SMART" id="SM01002"/>
    </source>
</evidence>
<evidence type="ECO:0000256" key="9">
    <source>
        <dbReference type="ARBA" id="ARBA00076996"/>
    </source>
</evidence>
<dbReference type="GO" id="GO:0006740">
    <property type="term" value="P:NADPH regeneration"/>
    <property type="evidence" value="ECO:0007669"/>
    <property type="project" value="TreeGrafter"/>
</dbReference>
<evidence type="ECO:0000256" key="1">
    <source>
        <dbReference type="ARBA" id="ARBA00003943"/>
    </source>
</evidence>
<evidence type="ECO:0000259" key="12">
    <source>
        <dbReference type="SMART" id="SM01003"/>
    </source>
</evidence>
<evidence type="ECO:0000256" key="5">
    <source>
        <dbReference type="ARBA" id="ARBA00022967"/>
    </source>
</evidence>
<dbReference type="SMART" id="SM01002">
    <property type="entry name" value="AlaDh_PNT_C"/>
    <property type="match status" value="1"/>
</dbReference>
<dbReference type="FunFam" id="3.40.50.720:FF:000188">
    <property type="entry name" value="NAD(P) transhydrogenase alpha subunit 1"/>
    <property type="match status" value="1"/>
</dbReference>
<dbReference type="SUPFAM" id="SSF52283">
    <property type="entry name" value="Formate/glycerate dehydrogenase catalytic domain-like"/>
    <property type="match status" value="1"/>
</dbReference>
<feature type="domain" description="Alanine dehydrogenase/pyridine nucleotide transhydrogenase N-terminal" evidence="12">
    <location>
        <begin position="4"/>
        <end position="145"/>
    </location>
</feature>
<evidence type="ECO:0000256" key="10">
    <source>
        <dbReference type="ARBA" id="ARBA00084087"/>
    </source>
</evidence>
<proteinExistence type="predicted"/>
<dbReference type="PANTHER" id="PTHR10160:SF19">
    <property type="entry name" value="PROTON-TRANSLOCATING NAD(P)(+) TRANSHYDROGENASE"/>
    <property type="match status" value="1"/>
</dbReference>
<geneLocation type="plasmid" evidence="14">
    <name>pojf2_1</name>
</geneLocation>
<dbReference type="SMART" id="SM01003">
    <property type="entry name" value="AlaDh_PNT_N"/>
    <property type="match status" value="1"/>
</dbReference>
<comment type="function">
    <text evidence="1">The transhydrogenation between NADH and NADP is coupled to respiration and ATP hydrolysis and functions as a proton pump across the membrane.</text>
</comment>
<dbReference type="EC" id="7.1.1.1" evidence="2"/>
<dbReference type="GO" id="GO:0016491">
    <property type="term" value="F:oxidoreductase activity"/>
    <property type="evidence" value="ECO:0007669"/>
    <property type="project" value="UniProtKB-KW"/>
</dbReference>
<dbReference type="Gene3D" id="3.40.50.720">
    <property type="entry name" value="NAD(P)-binding Rossmann-like Domain"/>
    <property type="match status" value="2"/>
</dbReference>
<feature type="domain" description="Alanine dehydrogenase/pyridine nucleotide transhydrogenase NAD(H)-binding" evidence="11">
    <location>
        <begin position="154"/>
        <end position="319"/>
    </location>
</feature>